<dbReference type="AlphaFoldDB" id="A0A5P8E6P4"/>
<evidence type="ECO:0000256" key="2">
    <source>
        <dbReference type="ARBA" id="ARBA00022576"/>
    </source>
</evidence>
<dbReference type="CDD" id="cd00610">
    <property type="entry name" value="OAT_like"/>
    <property type="match status" value="1"/>
</dbReference>
<protein>
    <submittedName>
        <fullName evidence="6">Aspartate aminotransferase family protein</fullName>
    </submittedName>
</protein>
<evidence type="ECO:0000256" key="3">
    <source>
        <dbReference type="ARBA" id="ARBA00022679"/>
    </source>
</evidence>
<evidence type="ECO:0000256" key="1">
    <source>
        <dbReference type="ARBA" id="ARBA00001933"/>
    </source>
</evidence>
<dbReference type="SUPFAM" id="SSF53383">
    <property type="entry name" value="PLP-dependent transferases"/>
    <property type="match status" value="1"/>
</dbReference>
<reference evidence="6 7" key="1">
    <citation type="submission" date="2018-11" db="EMBL/GenBank/DDBJ databases">
        <authorList>
            <person name="Na S.W."/>
            <person name="Baik M."/>
        </authorList>
    </citation>
    <scope>NUCLEOTIDE SEQUENCE [LARGE SCALE GENOMIC DNA]</scope>
    <source>
        <strain evidence="6 7">E39</strain>
    </source>
</reference>
<dbReference type="Gene3D" id="3.40.640.10">
    <property type="entry name" value="Type I PLP-dependent aspartate aminotransferase-like (Major domain)"/>
    <property type="match status" value="1"/>
</dbReference>
<comment type="cofactor">
    <cofactor evidence="1">
        <name>pyridoxal 5'-phosphate</name>
        <dbReference type="ChEBI" id="CHEBI:597326"/>
    </cofactor>
</comment>
<keyword evidence="4 5" id="KW-0663">Pyridoxal phosphate</keyword>
<dbReference type="KEGG" id="alq:C7Y71_006060"/>
<proteinExistence type="inferred from homology"/>
<evidence type="ECO:0000313" key="6">
    <source>
        <dbReference type="EMBL" id="QFQ12612.1"/>
    </source>
</evidence>
<dbReference type="RefSeq" id="WP_111899174.1">
    <property type="nucleotide sequence ID" value="NZ_CP033459.1"/>
</dbReference>
<dbReference type="GO" id="GO:0008483">
    <property type="term" value="F:transaminase activity"/>
    <property type="evidence" value="ECO:0007669"/>
    <property type="project" value="UniProtKB-KW"/>
</dbReference>
<evidence type="ECO:0000256" key="4">
    <source>
        <dbReference type="ARBA" id="ARBA00022898"/>
    </source>
</evidence>
<dbReference type="EMBL" id="CP033459">
    <property type="protein sequence ID" value="QFQ12612.1"/>
    <property type="molecule type" value="Genomic_DNA"/>
</dbReference>
<dbReference type="Proteomes" id="UP000249375">
    <property type="component" value="Chromosome"/>
</dbReference>
<dbReference type="GO" id="GO:0042802">
    <property type="term" value="F:identical protein binding"/>
    <property type="evidence" value="ECO:0007669"/>
    <property type="project" value="TreeGrafter"/>
</dbReference>
<dbReference type="OrthoDB" id="9801052at2"/>
<dbReference type="InterPro" id="IPR015422">
    <property type="entry name" value="PyrdxlP-dep_Trfase_small"/>
</dbReference>
<keyword evidence="3 6" id="KW-0808">Transferase</keyword>
<evidence type="ECO:0000313" key="7">
    <source>
        <dbReference type="Proteomes" id="UP000249375"/>
    </source>
</evidence>
<dbReference type="PANTHER" id="PTHR11986:SF79">
    <property type="entry name" value="ACETYLORNITHINE AMINOTRANSFERASE, MITOCHONDRIAL"/>
    <property type="match status" value="1"/>
</dbReference>
<dbReference type="FunFam" id="3.40.640.10:FF:000100">
    <property type="entry name" value="Putative acetylornithine aminotransferase"/>
    <property type="match status" value="1"/>
</dbReference>
<evidence type="ECO:0000256" key="5">
    <source>
        <dbReference type="RuleBase" id="RU003560"/>
    </source>
</evidence>
<gene>
    <name evidence="6" type="ORF">C7Y71_006060</name>
</gene>
<dbReference type="InterPro" id="IPR015421">
    <property type="entry name" value="PyrdxlP-dep_Trfase_major"/>
</dbReference>
<name>A0A5P8E6P4_9BACT</name>
<dbReference type="InterPro" id="IPR049704">
    <property type="entry name" value="Aminotrans_3_PPA_site"/>
</dbReference>
<dbReference type="GO" id="GO:0030170">
    <property type="term" value="F:pyridoxal phosphate binding"/>
    <property type="evidence" value="ECO:0007669"/>
    <property type="project" value="InterPro"/>
</dbReference>
<dbReference type="PIRSF" id="PIRSF000521">
    <property type="entry name" value="Transaminase_4ab_Lys_Orn"/>
    <property type="match status" value="1"/>
</dbReference>
<organism evidence="6 7">
    <name type="scientific">Pseudoprevotella muciniphila</name>
    <dbReference type="NCBI Taxonomy" id="2133944"/>
    <lineage>
        <taxon>Bacteria</taxon>
        <taxon>Pseudomonadati</taxon>
        <taxon>Bacteroidota</taxon>
        <taxon>Bacteroidia</taxon>
        <taxon>Bacteroidales</taxon>
        <taxon>Prevotellaceae</taxon>
        <taxon>Pseudoprevotella</taxon>
    </lineage>
</organism>
<dbReference type="InterPro" id="IPR015424">
    <property type="entry name" value="PyrdxlP-dep_Trfase"/>
</dbReference>
<dbReference type="InterPro" id="IPR005814">
    <property type="entry name" value="Aminotrans_3"/>
</dbReference>
<dbReference type="InterPro" id="IPR050103">
    <property type="entry name" value="Class-III_PLP-dep_AT"/>
</dbReference>
<keyword evidence="2 6" id="KW-0032">Aminotransferase</keyword>
<accession>A0A5P8E6P4</accession>
<dbReference type="Gene3D" id="3.90.1150.10">
    <property type="entry name" value="Aspartate Aminotransferase, domain 1"/>
    <property type="match status" value="1"/>
</dbReference>
<keyword evidence="7" id="KW-1185">Reference proteome</keyword>
<dbReference type="Pfam" id="PF00202">
    <property type="entry name" value="Aminotran_3"/>
    <property type="match status" value="1"/>
</dbReference>
<dbReference type="PANTHER" id="PTHR11986">
    <property type="entry name" value="AMINOTRANSFERASE CLASS III"/>
    <property type="match status" value="1"/>
</dbReference>
<dbReference type="PROSITE" id="PS00600">
    <property type="entry name" value="AA_TRANSFER_CLASS_3"/>
    <property type="match status" value="1"/>
</dbReference>
<sequence>MTLFPVYSLYEVEPVRGKGSYVYTADDTEYLDLYGGHAVISIGHAHPHYVQMISEQLGQLGFYSNSVENSLQQQLADRLGKVSGYDDYRLFLVNSGAEANENAVKVASFATGRSRVLAFRGAFHGRTSGAVEMTDNPKINSPFNATDKVTFVPLGDIESVRRELSSGEYCAVIVEGIQGVAGIRMPGDDFLRELREETLRQGTCLILDEVQSGYGRTGRFFAHQWAGIRPDLITMAKGMGNGFPIGGVLIAPQFEATPGMLGTTFGGNHLACAAAIAVLDVIQDEHLVENAEKMGDYLMERLSAMKGIKELRGRGLMIGIEIEESASELRKRLVYEEHVFTGGAGQHTVRLLPALNIGKKEAESFMTHFEKVLGA</sequence>
<comment type="similarity">
    <text evidence="5">Belongs to the class-III pyridoxal-phosphate-dependent aminotransferase family.</text>
</comment>